<accession>A0A8X6KJZ9</accession>
<reference evidence="1" key="1">
    <citation type="submission" date="2020-07" db="EMBL/GenBank/DDBJ databases">
        <title>Multicomponent nature underlies the extraordinary mechanical properties of spider dragline silk.</title>
        <authorList>
            <person name="Kono N."/>
            <person name="Nakamura H."/>
            <person name="Mori M."/>
            <person name="Yoshida Y."/>
            <person name="Ohtoshi R."/>
            <person name="Malay A.D."/>
            <person name="Moran D.A.P."/>
            <person name="Tomita M."/>
            <person name="Numata K."/>
            <person name="Arakawa K."/>
        </authorList>
    </citation>
    <scope>NUCLEOTIDE SEQUENCE</scope>
</reference>
<comment type="caution">
    <text evidence="1">The sequence shown here is derived from an EMBL/GenBank/DDBJ whole genome shotgun (WGS) entry which is preliminary data.</text>
</comment>
<evidence type="ECO:0000313" key="1">
    <source>
        <dbReference type="EMBL" id="GFQ75981.1"/>
    </source>
</evidence>
<dbReference type="Proteomes" id="UP000887116">
    <property type="component" value="Unassembled WGS sequence"/>
</dbReference>
<sequence>MLELTKSSEREGFVDMTIENVQNLLAVKESGKGNLVRMTSENVSQTDSDDDMFGENCKVNLILYYIALGRLELTPDIKD</sequence>
<protein>
    <submittedName>
        <fullName evidence="1">Uncharacterized protein</fullName>
    </submittedName>
</protein>
<dbReference type="OrthoDB" id="7581030at2759"/>
<dbReference type="AlphaFoldDB" id="A0A8X6KJZ9"/>
<proteinExistence type="predicted"/>
<gene>
    <name evidence="1" type="ORF">TNCT_262811</name>
</gene>
<organism evidence="1 2">
    <name type="scientific">Trichonephila clavata</name>
    <name type="common">Joro spider</name>
    <name type="synonym">Nephila clavata</name>
    <dbReference type="NCBI Taxonomy" id="2740835"/>
    <lineage>
        <taxon>Eukaryota</taxon>
        <taxon>Metazoa</taxon>
        <taxon>Ecdysozoa</taxon>
        <taxon>Arthropoda</taxon>
        <taxon>Chelicerata</taxon>
        <taxon>Arachnida</taxon>
        <taxon>Araneae</taxon>
        <taxon>Araneomorphae</taxon>
        <taxon>Entelegynae</taxon>
        <taxon>Araneoidea</taxon>
        <taxon>Nephilidae</taxon>
        <taxon>Trichonephila</taxon>
    </lineage>
</organism>
<evidence type="ECO:0000313" key="2">
    <source>
        <dbReference type="Proteomes" id="UP000887116"/>
    </source>
</evidence>
<name>A0A8X6KJZ9_TRICU</name>
<keyword evidence="2" id="KW-1185">Reference proteome</keyword>
<dbReference type="EMBL" id="BMAO01011742">
    <property type="protein sequence ID" value="GFQ75981.1"/>
    <property type="molecule type" value="Genomic_DNA"/>
</dbReference>